<dbReference type="AlphaFoldDB" id="A0A420B845"/>
<organism evidence="8 9">
    <name type="scientific">Sphingobacterium detergens</name>
    <dbReference type="NCBI Taxonomy" id="1145106"/>
    <lineage>
        <taxon>Bacteria</taxon>
        <taxon>Pseudomonadati</taxon>
        <taxon>Bacteroidota</taxon>
        <taxon>Sphingobacteriia</taxon>
        <taxon>Sphingobacteriales</taxon>
        <taxon>Sphingobacteriaceae</taxon>
        <taxon>Sphingobacterium</taxon>
    </lineage>
</organism>
<dbReference type="SUPFAM" id="SSF49899">
    <property type="entry name" value="Concanavalin A-like lectins/glucanases"/>
    <property type="match status" value="1"/>
</dbReference>
<dbReference type="GO" id="GO:0005737">
    <property type="term" value="C:cytoplasm"/>
    <property type="evidence" value="ECO:0007669"/>
    <property type="project" value="TreeGrafter"/>
</dbReference>
<dbReference type="InterPro" id="IPR023296">
    <property type="entry name" value="Glyco_hydro_beta-prop_sf"/>
</dbReference>
<gene>
    <name evidence="8" type="ORF">DFQ12_3127</name>
</gene>
<name>A0A420B845_SPHD1</name>
<dbReference type="InterPro" id="IPR001362">
    <property type="entry name" value="Glyco_hydro_32"/>
</dbReference>
<dbReference type="InterPro" id="IPR013189">
    <property type="entry name" value="Glyco_hydro_32_C"/>
</dbReference>
<accession>A0A420B845</accession>
<dbReference type="PANTHER" id="PTHR42800:SF1">
    <property type="entry name" value="EXOINULINASE INUD (AFU_ORTHOLOGUE AFUA_5G00480)"/>
    <property type="match status" value="1"/>
</dbReference>
<dbReference type="InterPro" id="IPR013320">
    <property type="entry name" value="ConA-like_dom_sf"/>
</dbReference>
<evidence type="ECO:0000313" key="9">
    <source>
        <dbReference type="Proteomes" id="UP000286246"/>
    </source>
</evidence>
<keyword evidence="3 4" id="KW-0326">Glycosidase</keyword>
<dbReference type="PROSITE" id="PS00609">
    <property type="entry name" value="GLYCOSYL_HYDROL_F32"/>
    <property type="match status" value="1"/>
</dbReference>
<dbReference type="GO" id="GO:0004575">
    <property type="term" value="F:sucrose alpha-glucosidase activity"/>
    <property type="evidence" value="ECO:0007669"/>
    <property type="project" value="TreeGrafter"/>
</dbReference>
<keyword evidence="2 4" id="KW-0378">Hydrolase</keyword>
<comment type="similarity">
    <text evidence="1 4">Belongs to the glycosyl hydrolase 32 family.</text>
</comment>
<feature type="domain" description="Glycosyl hydrolase family 32 C-terminal" evidence="7">
    <location>
        <begin position="363"/>
        <end position="486"/>
    </location>
</feature>
<keyword evidence="9" id="KW-1185">Reference proteome</keyword>
<evidence type="ECO:0000259" key="6">
    <source>
        <dbReference type="Pfam" id="PF00251"/>
    </source>
</evidence>
<protein>
    <submittedName>
        <fullName evidence="8">Fructan beta-fructosidase</fullName>
    </submittedName>
</protein>
<evidence type="ECO:0000256" key="1">
    <source>
        <dbReference type="ARBA" id="ARBA00009902"/>
    </source>
</evidence>
<feature type="domain" description="Glycosyl hydrolase family 32 N-terminal" evidence="6">
    <location>
        <begin position="41"/>
        <end position="343"/>
    </location>
</feature>
<dbReference type="Gene3D" id="2.115.10.20">
    <property type="entry name" value="Glycosyl hydrolase domain, family 43"/>
    <property type="match status" value="1"/>
</dbReference>
<keyword evidence="5" id="KW-0732">Signal</keyword>
<dbReference type="Gene3D" id="2.60.120.560">
    <property type="entry name" value="Exo-inulinase, domain 1"/>
    <property type="match status" value="1"/>
</dbReference>
<dbReference type="Pfam" id="PF08244">
    <property type="entry name" value="Glyco_hydro_32C"/>
    <property type="match status" value="1"/>
</dbReference>
<dbReference type="CDD" id="cd18622">
    <property type="entry name" value="GH32_Inu-like"/>
    <property type="match status" value="1"/>
</dbReference>
<dbReference type="EMBL" id="RAPY01000002">
    <property type="protein sequence ID" value="RKE52881.1"/>
    <property type="molecule type" value="Genomic_DNA"/>
</dbReference>
<proteinExistence type="inferred from homology"/>
<evidence type="ECO:0000256" key="3">
    <source>
        <dbReference type="ARBA" id="ARBA00023295"/>
    </source>
</evidence>
<dbReference type="Proteomes" id="UP000286246">
    <property type="component" value="Unassembled WGS sequence"/>
</dbReference>
<dbReference type="InterPro" id="IPR018053">
    <property type="entry name" value="Glyco_hydro_32_AS"/>
</dbReference>
<dbReference type="PANTHER" id="PTHR42800">
    <property type="entry name" value="EXOINULINASE INUD (AFU_ORTHOLOGUE AFUA_5G00480)"/>
    <property type="match status" value="1"/>
</dbReference>
<dbReference type="RefSeq" id="WP_208642561.1">
    <property type="nucleotide sequence ID" value="NZ_RAPY01000002.1"/>
</dbReference>
<feature type="signal peptide" evidence="5">
    <location>
        <begin position="1"/>
        <end position="22"/>
    </location>
</feature>
<evidence type="ECO:0000259" key="7">
    <source>
        <dbReference type="Pfam" id="PF08244"/>
    </source>
</evidence>
<dbReference type="SUPFAM" id="SSF75005">
    <property type="entry name" value="Arabinanase/levansucrase/invertase"/>
    <property type="match status" value="1"/>
</dbReference>
<dbReference type="Pfam" id="PF00251">
    <property type="entry name" value="Glyco_hydro_32N"/>
    <property type="match status" value="1"/>
</dbReference>
<dbReference type="InterPro" id="IPR013148">
    <property type="entry name" value="Glyco_hydro_32_N"/>
</dbReference>
<comment type="caution">
    <text evidence="8">The sequence shown here is derived from an EMBL/GenBank/DDBJ whole genome shotgun (WGS) entry which is preliminary data.</text>
</comment>
<feature type="chain" id="PRO_5019337085" evidence="5">
    <location>
        <begin position="23"/>
        <end position="502"/>
    </location>
</feature>
<dbReference type="GO" id="GO:0005987">
    <property type="term" value="P:sucrose catabolic process"/>
    <property type="evidence" value="ECO:0007669"/>
    <property type="project" value="TreeGrafter"/>
</dbReference>
<sequence>MNRIKKYGTIMLFASLLSSAFAQVGQRDMNEPVEKYRPIYHFTPKQGWMNDPNGMVYLNGNYHLFFQHNPEKSVWGPMHWGHAISRDLIHWDEQKIALYPDSLGTIFSGSAVIDKNNTAGFGKGAMVAIFTHHNHQEEDRKTGLHQNQSLAYSLDQGATWTKYKGNPVLPNPGIWDFRDPKVMWFEKSKSWIMTLATKDCITFYSSKDLKEWKKESEFGKEVGAHGGVWECPDLIPMKYNGETKWVLLVSINPGGPNGGSVTQYFVGDFDGHQFQPADTSVKWLDWGPDNYAGVTWSNLGERHLMIGWMSNWQYANVVPTTRWRSSSTIPRELTLQKVDQKYYVSSTAAPEVAKAFQSVKKYQANQSKELTVQEQLPQAFRLEINKLKVQNFKLILSNAVGNELVVGYDKGQDAYYIDRSKSGEIAFNADFPKRSIAGRLSNSETLSLSLYIDVSSVELFADNGLTAMTSLFFPEEPMTRIRIVGDNNLIFRDVNIATFRDK</sequence>
<evidence type="ECO:0000256" key="4">
    <source>
        <dbReference type="RuleBase" id="RU362110"/>
    </source>
</evidence>
<reference evidence="8 9" key="1">
    <citation type="submission" date="2018-09" db="EMBL/GenBank/DDBJ databases">
        <title>Genomic Encyclopedia of Type Strains, Phase III (KMG-III): the genomes of soil and plant-associated and newly described type strains.</title>
        <authorList>
            <person name="Whitman W."/>
        </authorList>
    </citation>
    <scope>NUCLEOTIDE SEQUENCE [LARGE SCALE GENOMIC DNA]</scope>
    <source>
        <strain evidence="8 9">CECT 7938</strain>
    </source>
</reference>
<dbReference type="SMART" id="SM00640">
    <property type="entry name" value="Glyco_32"/>
    <property type="match status" value="1"/>
</dbReference>
<evidence type="ECO:0000256" key="5">
    <source>
        <dbReference type="SAM" id="SignalP"/>
    </source>
</evidence>
<evidence type="ECO:0000256" key="2">
    <source>
        <dbReference type="ARBA" id="ARBA00022801"/>
    </source>
</evidence>
<evidence type="ECO:0000313" key="8">
    <source>
        <dbReference type="EMBL" id="RKE52881.1"/>
    </source>
</evidence>